<name>A0A2P5C1G3_PARAD</name>
<dbReference type="EMBL" id="JXTB01000189">
    <property type="protein sequence ID" value="PON54864.1"/>
    <property type="molecule type" value="Genomic_DNA"/>
</dbReference>
<sequence length="76" mass="8587">MYSPYTKIERHGQNSCFENYGGLDDWSEFFLVQGFNPQVPHSFPYASSDDIPTTDFGIEPIEAEKINGLVGDCYNS</sequence>
<organism evidence="1 2">
    <name type="scientific">Parasponia andersonii</name>
    <name type="common">Sponia andersonii</name>
    <dbReference type="NCBI Taxonomy" id="3476"/>
    <lineage>
        <taxon>Eukaryota</taxon>
        <taxon>Viridiplantae</taxon>
        <taxon>Streptophyta</taxon>
        <taxon>Embryophyta</taxon>
        <taxon>Tracheophyta</taxon>
        <taxon>Spermatophyta</taxon>
        <taxon>Magnoliopsida</taxon>
        <taxon>eudicotyledons</taxon>
        <taxon>Gunneridae</taxon>
        <taxon>Pentapetalae</taxon>
        <taxon>rosids</taxon>
        <taxon>fabids</taxon>
        <taxon>Rosales</taxon>
        <taxon>Cannabaceae</taxon>
        <taxon>Parasponia</taxon>
    </lineage>
</organism>
<evidence type="ECO:0000313" key="2">
    <source>
        <dbReference type="Proteomes" id="UP000237105"/>
    </source>
</evidence>
<accession>A0A2P5C1G3</accession>
<comment type="caution">
    <text evidence="1">The sequence shown here is derived from an EMBL/GenBank/DDBJ whole genome shotgun (WGS) entry which is preliminary data.</text>
</comment>
<dbReference type="Proteomes" id="UP000237105">
    <property type="component" value="Unassembled WGS sequence"/>
</dbReference>
<evidence type="ECO:0000313" key="1">
    <source>
        <dbReference type="EMBL" id="PON54864.1"/>
    </source>
</evidence>
<dbReference type="AlphaFoldDB" id="A0A2P5C1G3"/>
<reference evidence="2" key="1">
    <citation type="submission" date="2016-06" db="EMBL/GenBank/DDBJ databases">
        <title>Parallel loss of symbiosis genes in relatives of nitrogen-fixing non-legume Parasponia.</title>
        <authorList>
            <person name="Van Velzen R."/>
            <person name="Holmer R."/>
            <person name="Bu F."/>
            <person name="Rutten L."/>
            <person name="Van Zeijl A."/>
            <person name="Liu W."/>
            <person name="Santuari L."/>
            <person name="Cao Q."/>
            <person name="Sharma T."/>
            <person name="Shen D."/>
            <person name="Roswanjaya Y."/>
            <person name="Wardhani T."/>
            <person name="Kalhor M.S."/>
            <person name="Jansen J."/>
            <person name="Van den Hoogen J."/>
            <person name="Gungor B."/>
            <person name="Hartog M."/>
            <person name="Hontelez J."/>
            <person name="Verver J."/>
            <person name="Yang W.-C."/>
            <person name="Schijlen E."/>
            <person name="Repin R."/>
            <person name="Schilthuizen M."/>
            <person name="Schranz E."/>
            <person name="Heidstra R."/>
            <person name="Miyata K."/>
            <person name="Fedorova E."/>
            <person name="Kohlen W."/>
            <person name="Bisseling T."/>
            <person name="Smit S."/>
            <person name="Geurts R."/>
        </authorList>
    </citation>
    <scope>NUCLEOTIDE SEQUENCE [LARGE SCALE GENOMIC DNA]</scope>
    <source>
        <strain evidence="2">cv. WU1-14</strain>
    </source>
</reference>
<keyword evidence="2" id="KW-1185">Reference proteome</keyword>
<gene>
    <name evidence="1" type="ORF">PanWU01x14_192300</name>
</gene>
<proteinExistence type="predicted"/>
<protein>
    <submittedName>
        <fullName evidence="1">Uncharacterized protein</fullName>
    </submittedName>
</protein>